<gene>
    <name evidence="1" type="ORF">O6H91_03G017900</name>
</gene>
<protein>
    <submittedName>
        <fullName evidence="1">Uncharacterized protein</fullName>
    </submittedName>
</protein>
<dbReference type="Proteomes" id="UP001162992">
    <property type="component" value="Chromosome 3"/>
</dbReference>
<reference evidence="2" key="1">
    <citation type="journal article" date="2024" name="Proc. Natl. Acad. Sci. U.S.A.">
        <title>Extraordinary preservation of gene collinearity over three hundred million years revealed in homosporous lycophytes.</title>
        <authorList>
            <person name="Li C."/>
            <person name="Wickell D."/>
            <person name="Kuo L.Y."/>
            <person name="Chen X."/>
            <person name="Nie B."/>
            <person name="Liao X."/>
            <person name="Peng D."/>
            <person name="Ji J."/>
            <person name="Jenkins J."/>
            <person name="Williams M."/>
            <person name="Shu S."/>
            <person name="Plott C."/>
            <person name="Barry K."/>
            <person name="Rajasekar S."/>
            <person name="Grimwood J."/>
            <person name="Han X."/>
            <person name="Sun S."/>
            <person name="Hou Z."/>
            <person name="He W."/>
            <person name="Dai G."/>
            <person name="Sun C."/>
            <person name="Schmutz J."/>
            <person name="Leebens-Mack J.H."/>
            <person name="Li F.W."/>
            <person name="Wang L."/>
        </authorList>
    </citation>
    <scope>NUCLEOTIDE SEQUENCE [LARGE SCALE GENOMIC DNA]</scope>
    <source>
        <strain evidence="2">cv. PW_Plant_1</strain>
    </source>
</reference>
<dbReference type="EMBL" id="CM055094">
    <property type="protein sequence ID" value="KAJ7561195.1"/>
    <property type="molecule type" value="Genomic_DNA"/>
</dbReference>
<evidence type="ECO:0000313" key="2">
    <source>
        <dbReference type="Proteomes" id="UP001162992"/>
    </source>
</evidence>
<comment type="caution">
    <text evidence="1">The sequence shown here is derived from an EMBL/GenBank/DDBJ whole genome shotgun (WGS) entry which is preliminary data.</text>
</comment>
<accession>A0ACC2E3V9</accession>
<name>A0ACC2E3V9_DIPCM</name>
<sequence length="695" mass="74874">MCFSDLAASLESVACVVMETKRMHCLEPGAERVVPVIFPTKADEILSKYRPIAPKPLVSKQEEDFGSNCSTITGDIGSKKTAAAGGQLLVNGLKKQRSRKRSATSGFLPRSAAKYLCGSRRRFDKNYNLGQAAMMAKLEDWEQVGMGAKSGCGSASDASYRGYNSHAPGLPLGPSPGSNNIGSVSSNPFTAIKVGAVKAMGSIDTEGMGSKACSIAGKDEAFMERAAERASSTVRSIIYSDIAATVTSPGSMGYGGDSFSSRFPALVAPAFCHGIAEEEEKEASSEEEELSSSSKKDLITLSLFPQEPLRSTELPLSSSNAEDGENREADAPHLTQLRLCAARESYGGADDANPPAMIATNELEYKIDTASLDRMYMATEDAATLMGEANQVLWSNTAFKKAVAERLSHKKNQSAHFYIDVLGLPISLAKYTFQPSPGASECKGTLFGFLKRLVCHRGDLIEQRPFSGLPNVPACFVNGLNATPSSKSVASFVSPPMEAFTSTISLECVTEVRAAFVPTSTVRKLRLVKDQLEQSPLPAVVADGMSRVRWINTAYRMMMGQGECSWLATTFSDGSSSASERLAGEVKLVCANDQPPLTAAAFSCIASVSWSNADIKKSVTVSCDVRKLVDDDDQSFFAWKFYITAADLRKEWLPQASYPCPDFADTYSLKFRNTEGSISHAFTQCMTPCFQRVYS</sequence>
<keyword evidence="2" id="KW-1185">Reference proteome</keyword>
<proteinExistence type="predicted"/>
<evidence type="ECO:0000313" key="1">
    <source>
        <dbReference type="EMBL" id="KAJ7561195.1"/>
    </source>
</evidence>
<organism evidence="1 2">
    <name type="scientific">Diphasiastrum complanatum</name>
    <name type="common">Issler's clubmoss</name>
    <name type="synonym">Lycopodium complanatum</name>
    <dbReference type="NCBI Taxonomy" id="34168"/>
    <lineage>
        <taxon>Eukaryota</taxon>
        <taxon>Viridiplantae</taxon>
        <taxon>Streptophyta</taxon>
        <taxon>Embryophyta</taxon>
        <taxon>Tracheophyta</taxon>
        <taxon>Lycopodiopsida</taxon>
        <taxon>Lycopodiales</taxon>
        <taxon>Lycopodiaceae</taxon>
        <taxon>Lycopodioideae</taxon>
        <taxon>Diphasiastrum</taxon>
    </lineage>
</organism>